<feature type="domain" description="Cytochrome c" evidence="5">
    <location>
        <begin position="49"/>
        <end position="135"/>
    </location>
</feature>
<evidence type="ECO:0000313" key="7">
    <source>
        <dbReference type="Proteomes" id="UP000236959"/>
    </source>
</evidence>
<dbReference type="SUPFAM" id="SSF46626">
    <property type="entry name" value="Cytochrome c"/>
    <property type="match status" value="1"/>
</dbReference>
<dbReference type="Proteomes" id="UP000236959">
    <property type="component" value="Unassembled WGS sequence"/>
</dbReference>
<accession>A0A2S3V2T6</accession>
<reference evidence="6 7" key="1">
    <citation type="submission" date="2018-01" db="EMBL/GenBank/DDBJ databases">
        <title>Genomic Encyclopedia of Archaeal and Bacterial Type Strains, Phase II (KMG-II): from individual species to whole genera.</title>
        <authorList>
            <person name="Goeker M."/>
        </authorList>
    </citation>
    <scope>NUCLEOTIDE SEQUENCE [LARGE SCALE GENOMIC DNA]</scope>
    <source>
        <strain evidence="6 7">DSM 17023</strain>
    </source>
</reference>
<dbReference type="GO" id="GO:0020037">
    <property type="term" value="F:heme binding"/>
    <property type="evidence" value="ECO:0007669"/>
    <property type="project" value="InterPro"/>
</dbReference>
<comment type="caution">
    <text evidence="6">The sequence shown here is derived from an EMBL/GenBank/DDBJ whole genome shotgun (WGS) entry which is preliminary data.</text>
</comment>
<name>A0A2S3V2T6_9HYPH</name>
<dbReference type="InterPro" id="IPR036909">
    <property type="entry name" value="Cyt_c-like_dom_sf"/>
</dbReference>
<dbReference type="GO" id="GO:0009055">
    <property type="term" value="F:electron transfer activity"/>
    <property type="evidence" value="ECO:0007669"/>
    <property type="project" value="InterPro"/>
</dbReference>
<dbReference type="AlphaFoldDB" id="A0A2S3V2T6"/>
<evidence type="ECO:0000256" key="1">
    <source>
        <dbReference type="ARBA" id="ARBA00022617"/>
    </source>
</evidence>
<dbReference type="Pfam" id="PF00034">
    <property type="entry name" value="Cytochrom_C"/>
    <property type="match status" value="1"/>
</dbReference>
<keyword evidence="2 4" id="KW-0479">Metal-binding</keyword>
<keyword evidence="1 4" id="KW-0349">Heme</keyword>
<dbReference type="PROSITE" id="PS51007">
    <property type="entry name" value="CYTC"/>
    <property type="match status" value="1"/>
</dbReference>
<evidence type="ECO:0000256" key="2">
    <source>
        <dbReference type="ARBA" id="ARBA00022723"/>
    </source>
</evidence>
<proteinExistence type="predicted"/>
<dbReference type="RefSeq" id="WP_103220885.1">
    <property type="nucleotide sequence ID" value="NZ_PPCN01000001.1"/>
</dbReference>
<protein>
    <submittedName>
        <fullName evidence="6">Cbb3-type cytochrome c oxidase subunit III</fullName>
    </submittedName>
</protein>
<dbReference type="OrthoDB" id="7854060at2"/>
<evidence type="ECO:0000256" key="4">
    <source>
        <dbReference type="PROSITE-ProRule" id="PRU00433"/>
    </source>
</evidence>
<dbReference type="EMBL" id="PPCN01000001">
    <property type="protein sequence ID" value="POF34291.1"/>
    <property type="molecule type" value="Genomic_DNA"/>
</dbReference>
<sequence length="141" mass="15096">MRRIFLLISAVLSLIVLGVLIRGLVSGRTDPQPANGAALVAVTVPALNAETRAGEALFAKNCAVCHGDNAAGRDGFGPPLVHRIYEPGHHGDGAFHLAAARGVRAHHWPFGDMLPVENVRQRDLERIVAYVRALQRANGIN</sequence>
<dbReference type="InterPro" id="IPR009056">
    <property type="entry name" value="Cyt_c-like_dom"/>
</dbReference>
<dbReference type="Gene3D" id="1.10.760.10">
    <property type="entry name" value="Cytochrome c-like domain"/>
    <property type="match status" value="1"/>
</dbReference>
<keyword evidence="7" id="KW-1185">Reference proteome</keyword>
<evidence type="ECO:0000259" key="5">
    <source>
        <dbReference type="PROSITE" id="PS51007"/>
    </source>
</evidence>
<evidence type="ECO:0000256" key="3">
    <source>
        <dbReference type="ARBA" id="ARBA00023004"/>
    </source>
</evidence>
<organism evidence="6 7">
    <name type="scientific">Roseibium marinum</name>
    <dbReference type="NCBI Taxonomy" id="281252"/>
    <lineage>
        <taxon>Bacteria</taxon>
        <taxon>Pseudomonadati</taxon>
        <taxon>Pseudomonadota</taxon>
        <taxon>Alphaproteobacteria</taxon>
        <taxon>Hyphomicrobiales</taxon>
        <taxon>Stappiaceae</taxon>
        <taxon>Roseibium</taxon>
    </lineage>
</organism>
<dbReference type="GO" id="GO:0046872">
    <property type="term" value="F:metal ion binding"/>
    <property type="evidence" value="ECO:0007669"/>
    <property type="project" value="UniProtKB-KW"/>
</dbReference>
<evidence type="ECO:0000313" key="6">
    <source>
        <dbReference type="EMBL" id="POF34291.1"/>
    </source>
</evidence>
<gene>
    <name evidence="6" type="ORF">CLV41_101745</name>
</gene>
<keyword evidence="3 4" id="KW-0408">Iron</keyword>